<dbReference type="Gene3D" id="3.30.429.10">
    <property type="entry name" value="Macrophage Migration Inhibitory Factor"/>
    <property type="match status" value="1"/>
</dbReference>
<organism evidence="4 5">
    <name type="scientific">Candidatus Segetimicrobium genomatis</name>
    <dbReference type="NCBI Taxonomy" id="2569760"/>
    <lineage>
        <taxon>Bacteria</taxon>
        <taxon>Bacillati</taxon>
        <taxon>Candidatus Sysuimicrobiota</taxon>
        <taxon>Candidatus Sysuimicrobiia</taxon>
        <taxon>Candidatus Sysuimicrobiales</taxon>
        <taxon>Candidatus Segetimicrobiaceae</taxon>
        <taxon>Candidatus Segetimicrobium</taxon>
    </lineage>
</organism>
<accession>A0A537K1G3</accession>
<dbReference type="SUPFAM" id="SSF55331">
    <property type="entry name" value="Tautomerase/MIF"/>
    <property type="match status" value="1"/>
</dbReference>
<dbReference type="Proteomes" id="UP000318509">
    <property type="component" value="Unassembled WGS sequence"/>
</dbReference>
<keyword evidence="2" id="KW-0413">Isomerase</keyword>
<reference evidence="4 5" key="1">
    <citation type="journal article" date="2019" name="Nat. Microbiol.">
        <title>Mediterranean grassland soil C-N compound turnover is dependent on rainfall and depth, and is mediated by genomically divergent microorganisms.</title>
        <authorList>
            <person name="Diamond S."/>
            <person name="Andeer P.F."/>
            <person name="Li Z."/>
            <person name="Crits-Christoph A."/>
            <person name="Burstein D."/>
            <person name="Anantharaman K."/>
            <person name="Lane K.R."/>
            <person name="Thomas B.C."/>
            <person name="Pan C."/>
            <person name="Northen T.R."/>
            <person name="Banfield J.F."/>
        </authorList>
    </citation>
    <scope>NUCLEOTIDE SEQUENCE [LARGE SCALE GENOMIC DNA]</scope>
    <source>
        <strain evidence="4">NP_3</strain>
    </source>
</reference>
<dbReference type="GO" id="GO:0016853">
    <property type="term" value="F:isomerase activity"/>
    <property type="evidence" value="ECO:0007669"/>
    <property type="project" value="UniProtKB-KW"/>
</dbReference>
<dbReference type="Pfam" id="PF01361">
    <property type="entry name" value="Tautomerase"/>
    <property type="match status" value="1"/>
</dbReference>
<comment type="caution">
    <text evidence="4">The sequence shown here is derived from an EMBL/GenBank/DDBJ whole genome shotgun (WGS) entry which is preliminary data.</text>
</comment>
<dbReference type="PANTHER" id="PTHR35530">
    <property type="entry name" value="TAUTOMERASE-RELATED"/>
    <property type="match status" value="1"/>
</dbReference>
<feature type="domain" description="4-oxalocrotonate tautomerase-like" evidence="3">
    <location>
        <begin position="2"/>
        <end position="55"/>
    </location>
</feature>
<name>A0A537K1G3_9BACT</name>
<gene>
    <name evidence="4" type="ORF">E6H00_09170</name>
</gene>
<comment type="similarity">
    <text evidence="1">Belongs to the 4-oxalocrotonate tautomerase family.</text>
</comment>
<evidence type="ECO:0000256" key="2">
    <source>
        <dbReference type="ARBA" id="ARBA00023235"/>
    </source>
</evidence>
<evidence type="ECO:0000256" key="1">
    <source>
        <dbReference type="ARBA" id="ARBA00006723"/>
    </source>
</evidence>
<sequence length="66" mass="7303">MPFVRVTLYEGRSTEKKRRIAEAITEALVTIGGTTRDACQVVFEDVAKEDWVTGGAPEFSDKAAKR</sequence>
<evidence type="ECO:0000313" key="4">
    <source>
        <dbReference type="EMBL" id="TMI89628.1"/>
    </source>
</evidence>
<dbReference type="InterPro" id="IPR014347">
    <property type="entry name" value="Tautomerase/MIF_sf"/>
</dbReference>
<dbReference type="AlphaFoldDB" id="A0A537K1G3"/>
<evidence type="ECO:0000313" key="5">
    <source>
        <dbReference type="Proteomes" id="UP000318509"/>
    </source>
</evidence>
<dbReference type="EMBL" id="VBAK01000120">
    <property type="protein sequence ID" value="TMI89628.1"/>
    <property type="molecule type" value="Genomic_DNA"/>
</dbReference>
<proteinExistence type="inferred from homology"/>
<protein>
    <submittedName>
        <fullName evidence="4">4-oxalocrotonate tautomerase family protein</fullName>
    </submittedName>
</protein>
<dbReference type="InterPro" id="IPR004370">
    <property type="entry name" value="4-OT-like_dom"/>
</dbReference>
<evidence type="ECO:0000259" key="3">
    <source>
        <dbReference type="Pfam" id="PF01361"/>
    </source>
</evidence>
<dbReference type="PANTHER" id="PTHR35530:SF2">
    <property type="entry name" value="BSL4019 PROTEIN"/>
    <property type="match status" value="1"/>
</dbReference>